<proteinExistence type="predicted"/>
<reference evidence="1 2" key="1">
    <citation type="submission" date="2024-06" db="EMBL/GenBank/DDBJ databases">
        <title>Novosphingobium rhizovicinus M1R2S20.</title>
        <authorList>
            <person name="Sun J.-Q."/>
        </authorList>
    </citation>
    <scope>NUCLEOTIDE SEQUENCE [LARGE SCALE GENOMIC DNA]</scope>
    <source>
        <strain evidence="1 2">M1R2S20</strain>
    </source>
</reference>
<protein>
    <recommendedName>
        <fullName evidence="3">SPP1 Gp6-like portal protein</fullName>
    </recommendedName>
</protein>
<comment type="caution">
    <text evidence="1">The sequence shown here is derived from an EMBL/GenBank/DDBJ whole genome shotgun (WGS) entry which is preliminary data.</text>
</comment>
<evidence type="ECO:0000313" key="1">
    <source>
        <dbReference type="EMBL" id="MEW9854103.1"/>
    </source>
</evidence>
<accession>A0ABV3R7M7</accession>
<sequence length="393" mass="43437">MRLIARRWSRPEQFRLFSINVVRAITNRRANTYRIQPRRVFSGVDQAAMDALYRDMNADAVFKKASRYVKLCKTAMLQVGFHEATDTPTLNVITPNVLDVLYSDPEHPERVIVTHGATRAEDVTYSDWTANGFRHLNYRGAPRRIDGNPGNTNPYGVLPFVPLFDRLPDDQFFLPGGDDLIEAQDALNVALANLWRSVETQAHGQAWATGISANEVLQFGPDRAIALPHGAQFGFASPNSPIASILSAIEFVLRQTAATHGVGSDVFDLSKVAESGSAKHAGRIELREERLDDAAQWRIAEARLFAVLKAVVNTHRPGTIPDDATLAVDFAELQDSLTEAEQLANTREKIELGLWSQADALMALNPDGFPDRAAAMRELLSRRDESASLALPL</sequence>
<dbReference type="Proteomes" id="UP001556118">
    <property type="component" value="Unassembled WGS sequence"/>
</dbReference>
<dbReference type="EMBL" id="JBFNXR010000017">
    <property type="protein sequence ID" value="MEW9854103.1"/>
    <property type="molecule type" value="Genomic_DNA"/>
</dbReference>
<evidence type="ECO:0000313" key="2">
    <source>
        <dbReference type="Proteomes" id="UP001556118"/>
    </source>
</evidence>
<evidence type="ECO:0008006" key="3">
    <source>
        <dbReference type="Google" id="ProtNLM"/>
    </source>
</evidence>
<keyword evidence="2" id="KW-1185">Reference proteome</keyword>
<dbReference type="RefSeq" id="WP_367769103.1">
    <property type="nucleotide sequence ID" value="NZ_JBFNXR010000017.1"/>
</dbReference>
<organism evidence="1 2">
    <name type="scientific">Novosphingobium rhizovicinum</name>
    <dbReference type="NCBI Taxonomy" id="3228928"/>
    <lineage>
        <taxon>Bacteria</taxon>
        <taxon>Pseudomonadati</taxon>
        <taxon>Pseudomonadota</taxon>
        <taxon>Alphaproteobacteria</taxon>
        <taxon>Sphingomonadales</taxon>
        <taxon>Sphingomonadaceae</taxon>
        <taxon>Novosphingobium</taxon>
    </lineage>
</organism>
<name>A0ABV3R7M7_9SPHN</name>
<gene>
    <name evidence="1" type="ORF">ABUH87_02755</name>
</gene>